<proteinExistence type="predicted"/>
<dbReference type="Proteomes" id="UP001302716">
    <property type="component" value="Chromosome"/>
</dbReference>
<dbReference type="Gene3D" id="1.25.40.10">
    <property type="entry name" value="Tetratricopeptide repeat domain"/>
    <property type="match status" value="2"/>
</dbReference>
<evidence type="ECO:0000256" key="1">
    <source>
        <dbReference type="ARBA" id="ARBA00022737"/>
    </source>
</evidence>
<keyword evidence="6" id="KW-0812">Transmembrane</keyword>
<dbReference type="EMBL" id="CP103836">
    <property type="protein sequence ID" value="WOB49031.1"/>
    <property type="molecule type" value="Genomic_DNA"/>
</dbReference>
<evidence type="ECO:0000259" key="7">
    <source>
        <dbReference type="Pfam" id="PF23914"/>
    </source>
</evidence>
<sequence length="239" mass="25870">MVMSGFYFISAALVVVALLLLLVPLLRRPTRNRARYALPIVLVLGLPIATAGLYRLVGTPDAIATRVYAAPAQQTDQTTPQAPAAGSTQAQTPAISPAEEAQLQALDAWMQQARAHEQENRSAEARDAYAKALKLAPDNSAAIVGWIAADMGTRSDFAIDAASRTRLQQVIAREPDHQRALWLLGISDFQQQNYSAATEHWRHLHDLLDTGSAMQKAVAEKIAVAESLASARQAKRAAR</sequence>
<evidence type="ECO:0000256" key="4">
    <source>
        <dbReference type="PROSITE-ProRule" id="PRU00339"/>
    </source>
</evidence>
<dbReference type="InterPro" id="IPR011990">
    <property type="entry name" value="TPR-like_helical_dom_sf"/>
</dbReference>
<feature type="transmembrane region" description="Helical" evidence="6">
    <location>
        <begin position="38"/>
        <end position="57"/>
    </location>
</feature>
<name>A0AAU0B8D0_9XANT</name>
<feature type="domain" description="Cytochrome c-type biogenesis protein H TPR" evidence="7">
    <location>
        <begin position="106"/>
        <end position="212"/>
    </location>
</feature>
<dbReference type="PANTHER" id="PTHR47870:SF1">
    <property type="entry name" value="CYTOCHROME C-TYPE BIOGENESIS PROTEIN CCMH"/>
    <property type="match status" value="1"/>
</dbReference>
<evidence type="ECO:0000313" key="8">
    <source>
        <dbReference type="EMBL" id="WOB49031.1"/>
    </source>
</evidence>
<protein>
    <submittedName>
        <fullName evidence="8">Tetratricopeptide repeat protein</fullName>
    </submittedName>
</protein>
<dbReference type="AlphaFoldDB" id="A0AAU0B8D0"/>
<dbReference type="InterPro" id="IPR019734">
    <property type="entry name" value="TPR_rpt"/>
</dbReference>
<evidence type="ECO:0000256" key="6">
    <source>
        <dbReference type="SAM" id="Phobius"/>
    </source>
</evidence>
<keyword evidence="9" id="KW-1185">Reference proteome</keyword>
<feature type="region of interest" description="Disordered" evidence="5">
    <location>
        <begin position="72"/>
        <end position="96"/>
    </location>
</feature>
<feature type="compositionally biased region" description="Low complexity" evidence="5">
    <location>
        <begin position="72"/>
        <end position="85"/>
    </location>
</feature>
<evidence type="ECO:0000256" key="3">
    <source>
        <dbReference type="ARBA" id="ARBA00022803"/>
    </source>
</evidence>
<dbReference type="InterPro" id="IPR056413">
    <property type="entry name" value="TPR_CcmH_CycH"/>
</dbReference>
<dbReference type="PROSITE" id="PS50005">
    <property type="entry name" value="TPR"/>
    <property type="match status" value="1"/>
</dbReference>
<reference evidence="8 9" key="1">
    <citation type="submission" date="2022-08" db="EMBL/GenBank/DDBJ databases">
        <title>Whole genome sequencing-based tracing of a 2022 introduction and outbreak of Xanthomonas hortorum pv. pelargonii.</title>
        <authorList>
            <person name="Iruegas-Bocardo F."/>
            <person name="Weisberg A.K."/>
            <person name="Riutta E.R."/>
            <person name="Kilday K."/>
            <person name="Bonkowski J.C."/>
            <person name="Creswell T."/>
            <person name="Daughtrey M.L."/>
            <person name="Rane K."/>
            <person name="Grunwald N.J."/>
            <person name="Chang J.H."/>
            <person name="Putnam M.L."/>
        </authorList>
    </citation>
    <scope>NUCLEOTIDE SEQUENCE [LARGE SCALE GENOMIC DNA]</scope>
    <source>
        <strain evidence="8 9">22-323</strain>
    </source>
</reference>
<gene>
    <name evidence="8" type="ORF">NYR97_17665</name>
</gene>
<feature type="repeat" description="TPR" evidence="4">
    <location>
        <begin position="106"/>
        <end position="139"/>
    </location>
</feature>
<keyword evidence="6" id="KW-1133">Transmembrane helix</keyword>
<keyword evidence="1" id="KW-0677">Repeat</keyword>
<keyword evidence="2" id="KW-0201">Cytochrome c-type biogenesis</keyword>
<keyword evidence="3 4" id="KW-0802">TPR repeat</keyword>
<accession>A0AAU0B8D0</accession>
<evidence type="ECO:0000313" key="9">
    <source>
        <dbReference type="Proteomes" id="UP001302716"/>
    </source>
</evidence>
<dbReference type="InterPro" id="IPR051263">
    <property type="entry name" value="C-type_cytochrome_biogenesis"/>
</dbReference>
<dbReference type="GO" id="GO:0005886">
    <property type="term" value="C:plasma membrane"/>
    <property type="evidence" value="ECO:0007669"/>
    <property type="project" value="TreeGrafter"/>
</dbReference>
<keyword evidence="6" id="KW-0472">Membrane</keyword>
<dbReference type="PANTHER" id="PTHR47870">
    <property type="entry name" value="CYTOCHROME C-TYPE BIOGENESIS PROTEIN CCMH"/>
    <property type="match status" value="1"/>
</dbReference>
<dbReference type="Pfam" id="PF23914">
    <property type="entry name" value="TPR_CcmH_CycH"/>
    <property type="match status" value="1"/>
</dbReference>
<dbReference type="GO" id="GO:0017004">
    <property type="term" value="P:cytochrome complex assembly"/>
    <property type="evidence" value="ECO:0007669"/>
    <property type="project" value="UniProtKB-KW"/>
</dbReference>
<organism evidence="8 9">
    <name type="scientific">Xanthomonas hydrangeae</name>
    <dbReference type="NCBI Taxonomy" id="2775159"/>
    <lineage>
        <taxon>Bacteria</taxon>
        <taxon>Pseudomonadati</taxon>
        <taxon>Pseudomonadota</taxon>
        <taxon>Gammaproteobacteria</taxon>
        <taxon>Lysobacterales</taxon>
        <taxon>Lysobacteraceae</taxon>
        <taxon>Xanthomonas</taxon>
    </lineage>
</organism>
<feature type="transmembrane region" description="Helical" evidence="6">
    <location>
        <begin position="6"/>
        <end position="26"/>
    </location>
</feature>
<evidence type="ECO:0000256" key="5">
    <source>
        <dbReference type="SAM" id="MobiDB-lite"/>
    </source>
</evidence>
<dbReference type="SMART" id="SM00028">
    <property type="entry name" value="TPR"/>
    <property type="match status" value="1"/>
</dbReference>
<dbReference type="SUPFAM" id="SSF48452">
    <property type="entry name" value="TPR-like"/>
    <property type="match status" value="1"/>
</dbReference>
<evidence type="ECO:0000256" key="2">
    <source>
        <dbReference type="ARBA" id="ARBA00022748"/>
    </source>
</evidence>